<reference evidence="3 4" key="1">
    <citation type="submission" date="2018-08" db="EMBL/GenBank/DDBJ databases">
        <title>Sequencing the genomes of 1000 actinobacteria strains.</title>
        <authorList>
            <person name="Klenk H.-P."/>
        </authorList>
    </citation>
    <scope>NUCLEOTIDE SEQUENCE [LARGE SCALE GENOMIC DNA]</scope>
    <source>
        <strain evidence="3 4">DSM 44099</strain>
    </source>
</reference>
<feature type="region of interest" description="Disordered" evidence="1">
    <location>
        <begin position="287"/>
        <end position="334"/>
    </location>
</feature>
<keyword evidence="4" id="KW-1185">Reference proteome</keyword>
<evidence type="ECO:0000256" key="1">
    <source>
        <dbReference type="SAM" id="MobiDB-lite"/>
    </source>
</evidence>
<keyword evidence="2" id="KW-0472">Membrane</keyword>
<dbReference type="EMBL" id="QUMQ01000001">
    <property type="protein sequence ID" value="REF95149.1"/>
    <property type="molecule type" value="Genomic_DNA"/>
</dbReference>
<evidence type="ECO:0000256" key="2">
    <source>
        <dbReference type="SAM" id="Phobius"/>
    </source>
</evidence>
<name>A0A3D9ZE49_9ACTN</name>
<dbReference type="OrthoDB" id="5185521at2"/>
<dbReference type="Pfam" id="PF22564">
    <property type="entry name" value="HAAS"/>
    <property type="match status" value="1"/>
</dbReference>
<dbReference type="Proteomes" id="UP000256913">
    <property type="component" value="Unassembled WGS sequence"/>
</dbReference>
<sequence length="334" mass="35612">MTVATEQEAYLDAVRRALGDLDPTTRDELLEDLPEHLAEVAAEGEGPLVERLGPPEAYAAELRAAAGIAEPTSPARGLDDRVATAVRRVRGTLGAADRKAGPLFGYGRASEFLRMLLPAWWVLRGYLVAMLITVATTGGGFGLLPRLGGSTLAAALLLIVCVLASIWLGRREGNLRPVPKAVVVIAGVLLFFFGLVGFDKADGWDGRWDLNLPQSVSNDPYGYVQDVYVYDQNGNPLTDVSLFDQDGNPIRLGDPYRCGTSYAYQVNAGPDYPAYPYCPNQPPYQIAPRNGVASTPDPGEPVAVTPTPTEVDPSLAPTGTPEPALTTPVPTPTN</sequence>
<evidence type="ECO:0000313" key="4">
    <source>
        <dbReference type="Proteomes" id="UP000256913"/>
    </source>
</evidence>
<proteinExistence type="predicted"/>
<dbReference type="RefSeq" id="WP_116066883.1">
    <property type="nucleotide sequence ID" value="NZ_BONB01000095.1"/>
</dbReference>
<dbReference type="AlphaFoldDB" id="A0A3D9ZE49"/>
<gene>
    <name evidence="3" type="ORF">DFJ67_1101</name>
</gene>
<keyword evidence="2" id="KW-0812">Transmembrane</keyword>
<protein>
    <submittedName>
        <fullName evidence="3">Uncharacterized protein</fullName>
    </submittedName>
</protein>
<feature type="transmembrane region" description="Helical" evidence="2">
    <location>
        <begin position="121"/>
        <end position="144"/>
    </location>
</feature>
<feature type="transmembrane region" description="Helical" evidence="2">
    <location>
        <begin position="181"/>
        <end position="198"/>
    </location>
</feature>
<organism evidence="3 4">
    <name type="scientific">Asanoa ferruginea</name>
    <dbReference type="NCBI Taxonomy" id="53367"/>
    <lineage>
        <taxon>Bacteria</taxon>
        <taxon>Bacillati</taxon>
        <taxon>Actinomycetota</taxon>
        <taxon>Actinomycetes</taxon>
        <taxon>Micromonosporales</taxon>
        <taxon>Micromonosporaceae</taxon>
        <taxon>Asanoa</taxon>
    </lineage>
</organism>
<evidence type="ECO:0000313" key="3">
    <source>
        <dbReference type="EMBL" id="REF95149.1"/>
    </source>
</evidence>
<accession>A0A3D9ZE49</accession>
<feature type="transmembrane region" description="Helical" evidence="2">
    <location>
        <begin position="150"/>
        <end position="169"/>
    </location>
</feature>
<comment type="caution">
    <text evidence="3">The sequence shown here is derived from an EMBL/GenBank/DDBJ whole genome shotgun (WGS) entry which is preliminary data.</text>
</comment>
<keyword evidence="2" id="KW-1133">Transmembrane helix</keyword>